<comment type="function">
    <text evidence="8">May act as a component of the auxin efflux carrier.</text>
</comment>
<evidence type="ECO:0000256" key="3">
    <source>
        <dbReference type="ARBA" id="ARBA00022448"/>
    </source>
</evidence>
<evidence type="ECO:0000256" key="6">
    <source>
        <dbReference type="ARBA" id="ARBA00023136"/>
    </source>
</evidence>
<feature type="transmembrane region" description="Helical" evidence="8">
    <location>
        <begin position="98"/>
        <end position="120"/>
    </location>
</feature>
<comment type="subcellular location">
    <subcellularLocation>
        <location evidence="1 8">Membrane</location>
        <topology evidence="1 8">Multi-pass membrane protein</topology>
    </subcellularLocation>
</comment>
<comment type="caution">
    <text evidence="8">Lacks conserved residue(s) required for the propagation of feature annotation.</text>
</comment>
<evidence type="ECO:0000256" key="5">
    <source>
        <dbReference type="ARBA" id="ARBA00022989"/>
    </source>
</evidence>
<feature type="transmembrane region" description="Helical" evidence="8">
    <location>
        <begin position="325"/>
        <end position="345"/>
    </location>
</feature>
<dbReference type="EMBL" id="SDAM02002926">
    <property type="protein sequence ID" value="KAH6820881.1"/>
    <property type="molecule type" value="Genomic_DNA"/>
</dbReference>
<dbReference type="PANTHER" id="PTHR31752:SF2">
    <property type="entry name" value="AUXIN EFFLUX CARRIER COMPONENT 5"/>
    <property type="match status" value="1"/>
</dbReference>
<dbReference type="Proteomes" id="UP001190926">
    <property type="component" value="Unassembled WGS sequence"/>
</dbReference>
<evidence type="ECO:0000256" key="8">
    <source>
        <dbReference type="RuleBase" id="RU362108"/>
    </source>
</evidence>
<dbReference type="PANTHER" id="PTHR31752">
    <property type="entry name" value="AUXIN EFFLUX CARRIER COMPONENT 1B-RELATED"/>
    <property type="match status" value="1"/>
</dbReference>
<dbReference type="NCBIfam" id="TIGR00946">
    <property type="entry name" value="2a69"/>
    <property type="match status" value="1"/>
</dbReference>
<keyword evidence="6 8" id="KW-0472">Membrane</keyword>
<dbReference type="GO" id="GO:0010329">
    <property type="term" value="F:auxin efflux transmembrane transporter activity"/>
    <property type="evidence" value="ECO:0007669"/>
    <property type="project" value="TreeGrafter"/>
</dbReference>
<feature type="transmembrane region" description="Helical" evidence="8">
    <location>
        <begin position="357"/>
        <end position="376"/>
    </location>
</feature>
<feature type="transmembrane region" description="Helical" evidence="8">
    <location>
        <begin position="132"/>
        <end position="152"/>
    </location>
</feature>
<proteinExistence type="inferred from homology"/>
<feature type="transmembrane region" description="Helical" evidence="8">
    <location>
        <begin position="47"/>
        <end position="66"/>
    </location>
</feature>
<name>A0AAD4ITK5_PERFH</name>
<organism evidence="9 10">
    <name type="scientific">Perilla frutescens var. hirtella</name>
    <name type="common">Perilla citriodora</name>
    <name type="synonym">Perilla setoyensis</name>
    <dbReference type="NCBI Taxonomy" id="608512"/>
    <lineage>
        <taxon>Eukaryota</taxon>
        <taxon>Viridiplantae</taxon>
        <taxon>Streptophyta</taxon>
        <taxon>Embryophyta</taxon>
        <taxon>Tracheophyta</taxon>
        <taxon>Spermatophyta</taxon>
        <taxon>Magnoliopsida</taxon>
        <taxon>eudicotyledons</taxon>
        <taxon>Gunneridae</taxon>
        <taxon>Pentapetalae</taxon>
        <taxon>asterids</taxon>
        <taxon>lamiids</taxon>
        <taxon>Lamiales</taxon>
        <taxon>Lamiaceae</taxon>
        <taxon>Nepetoideae</taxon>
        <taxon>Elsholtzieae</taxon>
        <taxon>Perilla</taxon>
    </lineage>
</organism>
<evidence type="ECO:0000313" key="10">
    <source>
        <dbReference type="Proteomes" id="UP001190926"/>
    </source>
</evidence>
<comment type="similarity">
    <text evidence="2 8">Belongs to the auxin efflux carrier (TC 2.A.69.1) family.</text>
</comment>
<accession>A0AAD4ITK5</accession>
<comment type="caution">
    <text evidence="9">The sequence shown here is derived from an EMBL/GenBank/DDBJ whole genome shotgun (WGS) entry which is preliminary data.</text>
</comment>
<feature type="transmembrane region" description="Helical" evidence="8">
    <location>
        <begin position="296"/>
        <end position="319"/>
    </location>
</feature>
<dbReference type="GO" id="GO:0005886">
    <property type="term" value="C:plasma membrane"/>
    <property type="evidence" value="ECO:0007669"/>
    <property type="project" value="TreeGrafter"/>
</dbReference>
<dbReference type="InterPro" id="IPR051107">
    <property type="entry name" value="Auxin_Efflux_Carrier"/>
</dbReference>
<dbReference type="InterPro" id="IPR014024">
    <property type="entry name" value="Auxin_eff_plant"/>
</dbReference>
<keyword evidence="7 8" id="KW-0927">Auxin signaling pathway</keyword>
<reference evidence="9 10" key="1">
    <citation type="journal article" date="2021" name="Nat. Commun.">
        <title>Incipient diploidization of the medicinal plant Perilla within 10,000 years.</title>
        <authorList>
            <person name="Zhang Y."/>
            <person name="Shen Q."/>
            <person name="Leng L."/>
            <person name="Zhang D."/>
            <person name="Chen S."/>
            <person name="Shi Y."/>
            <person name="Ning Z."/>
            <person name="Chen S."/>
        </authorList>
    </citation>
    <scope>NUCLEOTIDE SEQUENCE [LARGE SCALE GENOMIC DNA]</scope>
    <source>
        <strain evidence="10">cv. PC099</strain>
    </source>
</reference>
<evidence type="ECO:0000256" key="4">
    <source>
        <dbReference type="ARBA" id="ARBA00022692"/>
    </source>
</evidence>
<dbReference type="GO" id="GO:0005783">
    <property type="term" value="C:endoplasmic reticulum"/>
    <property type="evidence" value="ECO:0007669"/>
    <property type="project" value="TreeGrafter"/>
</dbReference>
<evidence type="ECO:0000256" key="7">
    <source>
        <dbReference type="ARBA" id="ARBA00023294"/>
    </source>
</evidence>
<sequence>MIESGDIYKVVVAMTPLYVALGLGYASVKWWRMFKPDQCDAINRFNCYFIIPFFTFQFTAGVNPYAMNFRFLAGDVIAKAICGGALALWANLGKKSKFSWAITSFSLSCFNNTLVVGVPLLKAMYGAAGEDLVVQSSVIQSLIWFPILLFMLEFWRASCSDDYGVSDKEKPQPHIILANKHEVQENPNNTITVVVDGSLNGAAIDSSTAVLSPSPSSNFGATMKKVGGKLGKNPNCYACALGVIWALVAKRWDFEMPSIVEGSILIMAKAGGGVAMFSMGLFMALQEKVIACGMRLTIYGMVLRFVGGPLTTSIGSLTLGLRSNTLRIAIIQAALPQAIASFVFAKEYDLHADVLSTSVIFGTVVSLPLLIVYYVVLDIMR</sequence>
<protein>
    <recommendedName>
        <fullName evidence="8">Auxin efflux carrier component</fullName>
    </recommendedName>
</protein>
<dbReference type="GO" id="GO:0009734">
    <property type="term" value="P:auxin-activated signaling pathway"/>
    <property type="evidence" value="ECO:0007669"/>
    <property type="project" value="UniProtKB-UniRule"/>
</dbReference>
<keyword evidence="4 8" id="KW-0812">Transmembrane</keyword>
<keyword evidence="3 8" id="KW-0813">Transport</keyword>
<keyword evidence="10" id="KW-1185">Reference proteome</keyword>
<evidence type="ECO:0000256" key="2">
    <source>
        <dbReference type="ARBA" id="ARBA00009177"/>
    </source>
</evidence>
<keyword evidence="5 8" id="KW-1133">Transmembrane helix</keyword>
<dbReference type="InterPro" id="IPR004776">
    <property type="entry name" value="Mem_transp_PIN-like"/>
</dbReference>
<evidence type="ECO:0000313" key="9">
    <source>
        <dbReference type="EMBL" id="KAH6820881.1"/>
    </source>
</evidence>
<gene>
    <name evidence="9" type="ORF">C2S53_010223</name>
</gene>
<evidence type="ECO:0000256" key="1">
    <source>
        <dbReference type="ARBA" id="ARBA00004141"/>
    </source>
</evidence>
<feature type="transmembrane region" description="Helical" evidence="8">
    <location>
        <begin position="6"/>
        <end position="26"/>
    </location>
</feature>
<feature type="transmembrane region" description="Helical" evidence="8">
    <location>
        <begin position="264"/>
        <end position="284"/>
    </location>
</feature>
<dbReference type="Pfam" id="PF03547">
    <property type="entry name" value="Mem_trans"/>
    <property type="match status" value="1"/>
</dbReference>
<dbReference type="GO" id="GO:0009926">
    <property type="term" value="P:auxin polar transport"/>
    <property type="evidence" value="ECO:0007669"/>
    <property type="project" value="TreeGrafter"/>
</dbReference>
<feature type="transmembrane region" description="Helical" evidence="8">
    <location>
        <begin position="72"/>
        <end position="91"/>
    </location>
</feature>
<dbReference type="AlphaFoldDB" id="A0AAD4ITK5"/>